<feature type="domain" description="RING-type" evidence="13">
    <location>
        <begin position="190"/>
        <end position="238"/>
    </location>
</feature>
<keyword evidence="10" id="KW-0833">Ubl conjugation pathway</keyword>
<organism evidence="16 17">
    <name type="scientific">Leersia perrieri</name>
    <dbReference type="NCBI Taxonomy" id="77586"/>
    <lineage>
        <taxon>Eukaryota</taxon>
        <taxon>Viridiplantae</taxon>
        <taxon>Streptophyta</taxon>
        <taxon>Embryophyta</taxon>
        <taxon>Tracheophyta</taxon>
        <taxon>Spermatophyta</taxon>
        <taxon>Magnoliopsida</taxon>
        <taxon>Liliopsida</taxon>
        <taxon>Poales</taxon>
        <taxon>Poaceae</taxon>
        <taxon>BOP clade</taxon>
        <taxon>Oryzoideae</taxon>
        <taxon>Oryzeae</taxon>
        <taxon>Oryzinae</taxon>
        <taxon>Leersia</taxon>
    </lineage>
</organism>
<evidence type="ECO:0000259" key="15">
    <source>
        <dbReference type="PROSITE" id="PS51873"/>
    </source>
</evidence>
<dbReference type="PROSITE" id="PS51873">
    <property type="entry name" value="TRIAD"/>
    <property type="match status" value="2"/>
</dbReference>
<dbReference type="Gene3D" id="3.30.40.10">
    <property type="entry name" value="Zinc/RING finger domain, C3HC4 (zinc finger)"/>
    <property type="match status" value="2"/>
</dbReference>
<evidence type="ECO:0000256" key="9">
    <source>
        <dbReference type="ARBA" id="ARBA00022771"/>
    </source>
</evidence>
<keyword evidence="9 12" id="KW-0863">Zinc-finger</keyword>
<dbReference type="SMART" id="SM00184">
    <property type="entry name" value="RING"/>
    <property type="match status" value="3"/>
</dbReference>
<keyword evidence="7" id="KW-0479">Metal-binding</keyword>
<dbReference type="InterPro" id="IPR006575">
    <property type="entry name" value="RWD_dom"/>
</dbReference>
<keyword evidence="11" id="KW-0862">Zinc</keyword>
<dbReference type="Pfam" id="PF22191">
    <property type="entry name" value="IBR_1"/>
    <property type="match status" value="1"/>
</dbReference>
<evidence type="ECO:0000256" key="7">
    <source>
        <dbReference type="ARBA" id="ARBA00022723"/>
    </source>
</evidence>
<dbReference type="InterPro" id="IPR031127">
    <property type="entry name" value="E3_UB_ligase_RBR"/>
</dbReference>
<dbReference type="SMART" id="SM00647">
    <property type="entry name" value="IBR"/>
    <property type="match status" value="3"/>
</dbReference>
<dbReference type="InterPro" id="IPR001841">
    <property type="entry name" value="Znf_RING"/>
</dbReference>
<dbReference type="PROSITE" id="PS50908">
    <property type="entry name" value="RWD"/>
    <property type="match status" value="1"/>
</dbReference>
<comment type="cofactor">
    <cofactor evidence="2">
        <name>Zn(2+)</name>
        <dbReference type="ChEBI" id="CHEBI:29105"/>
    </cofactor>
</comment>
<dbReference type="GO" id="GO:0061630">
    <property type="term" value="F:ubiquitin protein ligase activity"/>
    <property type="evidence" value="ECO:0007669"/>
    <property type="project" value="UniProtKB-EC"/>
</dbReference>
<dbReference type="GO" id="GO:0008270">
    <property type="term" value="F:zinc ion binding"/>
    <property type="evidence" value="ECO:0007669"/>
    <property type="project" value="UniProtKB-KW"/>
</dbReference>
<evidence type="ECO:0000313" key="17">
    <source>
        <dbReference type="Proteomes" id="UP000032180"/>
    </source>
</evidence>
<evidence type="ECO:0000256" key="1">
    <source>
        <dbReference type="ARBA" id="ARBA00001798"/>
    </source>
</evidence>
<dbReference type="STRING" id="77586.A0A0D9W8V0"/>
<evidence type="ECO:0000256" key="2">
    <source>
        <dbReference type="ARBA" id="ARBA00001947"/>
    </source>
</evidence>
<dbReference type="InterPro" id="IPR018957">
    <property type="entry name" value="Znf_C3HC4_RING-type"/>
</dbReference>
<evidence type="ECO:0000313" key="16">
    <source>
        <dbReference type="EnsemblPlants" id="LPERR04G19370.2"/>
    </source>
</evidence>
<dbReference type="GO" id="GO:0016567">
    <property type="term" value="P:protein ubiquitination"/>
    <property type="evidence" value="ECO:0007669"/>
    <property type="project" value="InterPro"/>
</dbReference>
<comment type="catalytic activity">
    <reaction evidence="1">
        <text>[E2 ubiquitin-conjugating enzyme]-S-ubiquitinyl-L-cysteine + [acceptor protein]-L-lysine = [E2 ubiquitin-conjugating enzyme]-L-cysteine + [acceptor protein]-N(6)-ubiquitinyl-L-lysine.</text>
        <dbReference type="EC" id="2.3.2.31"/>
    </reaction>
</comment>
<reference evidence="16" key="3">
    <citation type="submission" date="2015-04" db="UniProtKB">
        <authorList>
            <consortium name="EnsemblPlants"/>
        </authorList>
    </citation>
    <scope>IDENTIFICATION</scope>
</reference>
<evidence type="ECO:0000256" key="5">
    <source>
        <dbReference type="ARBA" id="ARBA00012251"/>
    </source>
</evidence>
<feature type="domain" description="RWD" evidence="14">
    <location>
        <begin position="521"/>
        <end position="652"/>
    </location>
</feature>
<dbReference type="SUPFAM" id="SSF54495">
    <property type="entry name" value="UBC-like"/>
    <property type="match status" value="1"/>
</dbReference>
<dbReference type="SUPFAM" id="SSF57850">
    <property type="entry name" value="RING/U-box"/>
    <property type="match status" value="7"/>
</dbReference>
<dbReference type="PROSITE" id="PS00518">
    <property type="entry name" value="ZF_RING_1"/>
    <property type="match status" value="2"/>
</dbReference>
<dbReference type="Gene3D" id="1.20.120.1750">
    <property type="match status" value="1"/>
</dbReference>
<dbReference type="Pfam" id="PF05773">
    <property type="entry name" value="RWD"/>
    <property type="match status" value="1"/>
</dbReference>
<evidence type="ECO:0000256" key="3">
    <source>
        <dbReference type="ARBA" id="ARBA00003976"/>
    </source>
</evidence>
<dbReference type="AlphaFoldDB" id="A0A0D9W8V0"/>
<evidence type="ECO:0000256" key="10">
    <source>
        <dbReference type="ARBA" id="ARBA00022786"/>
    </source>
</evidence>
<sequence length="948" mass="108079">MESPRLDDEESHGEAAAARRLLHEMLLWARRDGEEPELPEEQLRSNDQLQQDEMLALEAIYGDNIGIFSAKDGLRFMCTAKYLMASVYPQNYLGHRALGSNFFDMPYASVIPKPSCSVLYSQFTIFSRSSALSHLGFDDGIVIQQPDSMMGPVDVRAVSEIAPVESVLQWLISYNDEQCHEYFLIGLHDCMICFTENAGTDFIKLPCGHFYCQRCMETYSRMHVTEGTVLKLLCPNDKCGGVIPPSLLKRLLGDTDFERWERLILQKTLDSMLDIAYCPRCGTGCLEDEENSTQCSKCFFSFCTCCRDRRHIGEKCITPEEKLLSLQDHKKVHQLSKGNLARRINLANEISSIKEVLRSSVLCPKCSTAISRVDGCNHMLCRNCRQPFCYDCGKSLNPGHSRIHKENLARETMKVNASNFIKEVKKEPAEQRSKQHPCPNCRQLNPKIGNNNHMFFWACQVHYCALCRRMLVRKSSEHYGPRGCKQHSVDHEITQTQDKQLGNFPLAKHRYGLAPLFFHPDNMLALEAIYGDNIGIFSAKDGLRCFQVHVHCEIPDGISVSAEVSQGDNHDQNSRFFNTFSVQHLAPISLTCLMPPSYPSHHAPYFTLSSQWLDTAKLSSLCLMLDAIWTQQIGLEVVYEWVQWLQSSALSHLDFEDGIVVRQPDSMMDPVDVRAVAEIVFVESVFQWLISYNEEQCHESFLSGLHNCMICFTEYAGIDFITLPCRHYFCRRCMGTYSRIHVAEGTVLKLLCPYDKCGGVIPPNLLKRLLGDAEFERWERLILQKTLDSMSDVAYCPRCGTACLEDEENNAQCSKCFFSFCTRCRKCRHKGEKCRTPEEQLEIKLQRNLIPCRIDQENWATNNPSALIKEAKKELKGNSQGSIRAQIVGNNNHMFCWACQVHYCALCRMVVRKSSEHYGPRGCKQHSIDPEIPIFKTNKNDDSGSEDF</sequence>
<evidence type="ECO:0000259" key="13">
    <source>
        <dbReference type="PROSITE" id="PS50089"/>
    </source>
</evidence>
<feature type="domain" description="RING-type" evidence="15">
    <location>
        <begin position="704"/>
        <end position="927"/>
    </location>
</feature>
<reference evidence="16 17" key="1">
    <citation type="submission" date="2012-08" db="EMBL/GenBank/DDBJ databases">
        <title>Oryza genome evolution.</title>
        <authorList>
            <person name="Wing R.A."/>
        </authorList>
    </citation>
    <scope>NUCLEOTIDE SEQUENCE</scope>
</reference>
<keyword evidence="17" id="KW-1185">Reference proteome</keyword>
<feature type="domain" description="RING-type" evidence="15">
    <location>
        <begin position="186"/>
        <end position="415"/>
    </location>
</feature>
<proteinExistence type="inferred from homology"/>
<dbReference type="Proteomes" id="UP000032180">
    <property type="component" value="Chromosome 4"/>
</dbReference>
<comment type="function">
    <text evidence="3">Might act as an E3 ubiquitin-protein ligase, or as part of E3 complex, which accepts ubiquitin from specific E2 ubiquitin-conjugating enzymes and then transfers it to substrates.</text>
</comment>
<evidence type="ECO:0000256" key="6">
    <source>
        <dbReference type="ARBA" id="ARBA00022679"/>
    </source>
</evidence>
<evidence type="ECO:0000256" key="11">
    <source>
        <dbReference type="ARBA" id="ARBA00022833"/>
    </source>
</evidence>
<dbReference type="FunFam" id="3.30.40.10:FF:000358">
    <property type="entry name" value="RBR-type E3 ubiquitin transferase"/>
    <property type="match status" value="2"/>
</dbReference>
<dbReference type="InterPro" id="IPR017907">
    <property type="entry name" value="Znf_RING_CS"/>
</dbReference>
<dbReference type="CDD" id="cd20341">
    <property type="entry name" value="BRcat_RBR_RNF14"/>
    <property type="match status" value="2"/>
</dbReference>
<dbReference type="Pfam" id="PF01485">
    <property type="entry name" value="IBR"/>
    <property type="match status" value="2"/>
</dbReference>
<keyword evidence="6" id="KW-0808">Transferase</keyword>
<dbReference type="EC" id="2.3.2.31" evidence="5"/>
<dbReference type="InterPro" id="IPR013083">
    <property type="entry name" value="Znf_RING/FYVE/PHD"/>
</dbReference>
<dbReference type="Gene3D" id="3.10.110.10">
    <property type="entry name" value="Ubiquitin Conjugating Enzyme"/>
    <property type="match status" value="1"/>
</dbReference>
<dbReference type="Gramene" id="LPERR04G19370.2">
    <property type="protein sequence ID" value="LPERR04G19370.2"/>
    <property type="gene ID" value="LPERR04G19370"/>
</dbReference>
<name>A0A0D9W8V0_9ORYZ</name>
<evidence type="ECO:0000256" key="12">
    <source>
        <dbReference type="PROSITE-ProRule" id="PRU00175"/>
    </source>
</evidence>
<dbReference type="Pfam" id="PF00097">
    <property type="entry name" value="zf-C3HC4"/>
    <property type="match status" value="1"/>
</dbReference>
<dbReference type="PROSITE" id="PS50089">
    <property type="entry name" value="ZF_RING_2"/>
    <property type="match status" value="2"/>
</dbReference>
<dbReference type="InterPro" id="IPR044066">
    <property type="entry name" value="TRIAD_supradom"/>
</dbReference>
<evidence type="ECO:0000256" key="8">
    <source>
        <dbReference type="ARBA" id="ARBA00022737"/>
    </source>
</evidence>
<protein>
    <recommendedName>
        <fullName evidence="5">RBR-type E3 ubiquitin transferase</fullName>
        <ecNumber evidence="5">2.3.2.31</ecNumber>
    </recommendedName>
</protein>
<dbReference type="PANTHER" id="PTHR11685">
    <property type="entry name" value="RBR FAMILY RING FINGER AND IBR DOMAIN-CONTAINING"/>
    <property type="match status" value="1"/>
</dbReference>
<keyword evidence="8" id="KW-0677">Repeat</keyword>
<dbReference type="eggNOG" id="KOG1814">
    <property type="taxonomic scope" value="Eukaryota"/>
</dbReference>
<dbReference type="EnsemblPlants" id="LPERR04G19370.2">
    <property type="protein sequence ID" value="LPERR04G19370.2"/>
    <property type="gene ID" value="LPERR04G19370"/>
</dbReference>
<dbReference type="CDD" id="cd23821">
    <property type="entry name" value="RWD_IMPACT"/>
    <property type="match status" value="1"/>
</dbReference>
<comment type="similarity">
    <text evidence="4">Belongs to the RBR family. Ariadne subfamily.</text>
</comment>
<dbReference type="InterPro" id="IPR002867">
    <property type="entry name" value="IBR_dom"/>
</dbReference>
<evidence type="ECO:0000256" key="4">
    <source>
        <dbReference type="ARBA" id="ARBA00005884"/>
    </source>
</evidence>
<reference evidence="17" key="2">
    <citation type="submission" date="2013-12" db="EMBL/GenBank/DDBJ databases">
        <authorList>
            <person name="Yu Y."/>
            <person name="Lee S."/>
            <person name="de Baynast K."/>
            <person name="Wissotski M."/>
            <person name="Liu L."/>
            <person name="Talag J."/>
            <person name="Goicoechea J."/>
            <person name="Angelova A."/>
            <person name="Jetty R."/>
            <person name="Kudrna D."/>
            <person name="Golser W."/>
            <person name="Rivera L."/>
            <person name="Zhang J."/>
            <person name="Wing R."/>
        </authorList>
    </citation>
    <scope>NUCLEOTIDE SEQUENCE</scope>
</reference>
<dbReference type="InterPro" id="IPR016135">
    <property type="entry name" value="UBQ-conjugating_enzyme/RWD"/>
</dbReference>
<accession>A0A0D9W8V0</accession>
<evidence type="ECO:0000259" key="14">
    <source>
        <dbReference type="PROSITE" id="PS50908"/>
    </source>
</evidence>
<dbReference type="SMART" id="SM00591">
    <property type="entry name" value="RWD"/>
    <property type="match status" value="1"/>
</dbReference>
<feature type="domain" description="RING-type" evidence="13">
    <location>
        <begin position="708"/>
        <end position="756"/>
    </location>
</feature>